<dbReference type="InterPro" id="IPR011010">
    <property type="entry name" value="DNA_brk_join_enz"/>
</dbReference>
<evidence type="ECO:0000256" key="3">
    <source>
        <dbReference type="ARBA" id="ARBA00012891"/>
    </source>
</evidence>
<gene>
    <name evidence="9" type="ORF">PQ465_13210</name>
</gene>
<keyword evidence="4" id="KW-0799">Topoisomerase</keyword>
<name>A0ABY7WCQ3_9SPHI</name>
<comment type="catalytic activity">
    <reaction evidence="1">
        <text>ATP-independent breakage of single-stranded DNA, followed by passage and rejoining.</text>
        <dbReference type="EC" id="5.6.2.1"/>
    </reaction>
</comment>
<keyword evidence="10" id="KW-1185">Reference proteome</keyword>
<evidence type="ECO:0000259" key="7">
    <source>
        <dbReference type="Pfam" id="PF01028"/>
    </source>
</evidence>
<feature type="domain" description="DNA topoisomerase I catalytic core eukaryotic-type" evidence="7">
    <location>
        <begin position="100"/>
        <end position="309"/>
    </location>
</feature>
<feature type="domain" description="DNA topoisomerase IB N-terminal" evidence="8">
    <location>
        <begin position="35"/>
        <end position="83"/>
    </location>
</feature>
<evidence type="ECO:0000256" key="1">
    <source>
        <dbReference type="ARBA" id="ARBA00000213"/>
    </source>
</evidence>
<dbReference type="Gene3D" id="3.30.66.10">
    <property type="entry name" value="DNA topoisomerase I domain"/>
    <property type="match status" value="1"/>
</dbReference>
<dbReference type="InterPro" id="IPR013500">
    <property type="entry name" value="TopoI_cat_euk"/>
</dbReference>
<dbReference type="EMBL" id="CP117880">
    <property type="protein sequence ID" value="WDF67262.1"/>
    <property type="molecule type" value="Genomic_DNA"/>
</dbReference>
<dbReference type="Gene3D" id="3.90.15.10">
    <property type="entry name" value="Topoisomerase I, Chain A, domain 3"/>
    <property type="match status" value="1"/>
</dbReference>
<dbReference type="PROSITE" id="PS52038">
    <property type="entry name" value="TOPO_IB_2"/>
    <property type="match status" value="1"/>
</dbReference>
<evidence type="ECO:0000256" key="5">
    <source>
        <dbReference type="ARBA" id="ARBA00023125"/>
    </source>
</evidence>
<evidence type="ECO:0000256" key="6">
    <source>
        <dbReference type="ARBA" id="ARBA00023235"/>
    </source>
</evidence>
<evidence type="ECO:0000259" key="8">
    <source>
        <dbReference type="Pfam" id="PF21338"/>
    </source>
</evidence>
<accession>A0ABY7WCQ3</accession>
<dbReference type="InterPro" id="IPR049331">
    <property type="entry name" value="Top1B_N_bact"/>
</dbReference>
<dbReference type="InterPro" id="IPR001631">
    <property type="entry name" value="TopoI"/>
</dbReference>
<dbReference type="SUPFAM" id="SSF55869">
    <property type="entry name" value="DNA topoisomerase I domain"/>
    <property type="match status" value="1"/>
</dbReference>
<dbReference type="SUPFAM" id="SSF56349">
    <property type="entry name" value="DNA breaking-rejoining enzymes"/>
    <property type="match status" value="1"/>
</dbReference>
<comment type="similarity">
    <text evidence="2">Belongs to the type IB topoisomerase family.</text>
</comment>
<keyword evidence="6" id="KW-0413">Isomerase</keyword>
<reference evidence="9 10" key="1">
    <citation type="submission" date="2023-02" db="EMBL/GenBank/DDBJ databases">
        <title>Genome sequence of Sphingobacterium sp. KACC 22765.</title>
        <authorList>
            <person name="Kim S."/>
            <person name="Heo J."/>
            <person name="Kwon S.-W."/>
        </authorList>
    </citation>
    <scope>NUCLEOTIDE SEQUENCE [LARGE SCALE GENOMIC DNA]</scope>
    <source>
        <strain evidence="9 10">KACC 22765</strain>
    </source>
</reference>
<dbReference type="Pfam" id="PF21338">
    <property type="entry name" value="Top1B_N_bact"/>
    <property type="match status" value="1"/>
</dbReference>
<organism evidence="9 10">
    <name type="scientific">Sphingobacterium oryzagri</name>
    <dbReference type="NCBI Taxonomy" id="3025669"/>
    <lineage>
        <taxon>Bacteria</taxon>
        <taxon>Pseudomonadati</taxon>
        <taxon>Bacteroidota</taxon>
        <taxon>Sphingobacteriia</taxon>
        <taxon>Sphingobacteriales</taxon>
        <taxon>Sphingobacteriaceae</taxon>
        <taxon>Sphingobacterium</taxon>
    </lineage>
</organism>
<evidence type="ECO:0000313" key="10">
    <source>
        <dbReference type="Proteomes" id="UP001221558"/>
    </source>
</evidence>
<dbReference type="RefSeq" id="WP_274265992.1">
    <property type="nucleotide sequence ID" value="NZ_CP117880.1"/>
</dbReference>
<dbReference type="InterPro" id="IPR035447">
    <property type="entry name" value="DNA_topo_I_N_sf"/>
</dbReference>
<dbReference type="PRINTS" id="PR00416">
    <property type="entry name" value="EUTPISMRASEI"/>
</dbReference>
<dbReference type="InterPro" id="IPR014711">
    <property type="entry name" value="TopoI_cat_a-hlx-sub_euk"/>
</dbReference>
<dbReference type="Gene3D" id="1.10.132.120">
    <property type="match status" value="1"/>
</dbReference>
<dbReference type="Proteomes" id="UP001221558">
    <property type="component" value="Chromosome"/>
</dbReference>
<evidence type="ECO:0000256" key="2">
    <source>
        <dbReference type="ARBA" id="ARBA00006645"/>
    </source>
</evidence>
<evidence type="ECO:0000313" key="9">
    <source>
        <dbReference type="EMBL" id="WDF67262.1"/>
    </source>
</evidence>
<sequence length="350" mass="40341">MSETQQMEILALKEAGLRYISGTEDGYCRILKGKKFVYLDKKSQPISDERILERIKALVLPPAWTAVWICRHPNGHLQATGVDARGRKQYRYHPDWTSLRSEKKFVNLYTFGKRLPLLKKQLVRDLRKRSLLRDKVCALAIAVMDKTSFRAGNRSYEKANGSYGLTTLKNRHIKKISTNKLFFKFVGKKGVLQQSYLKEKSLVKLLLKVKEIPGQRIFQYYDEAGEIRALESGDINNYLKDAMKMDASCKNFRTWNGCLLALANMLTLPIPENKTMRKKNMLALIDNVAQTLGNTRTVTRSHYIHPRILLHYENGKLDSWIKKMQSKQEEVLDAAIKKKLFSLLKNAATD</sequence>
<protein>
    <recommendedName>
        <fullName evidence="3">DNA topoisomerase</fullName>
        <ecNumber evidence="3">5.6.2.1</ecNumber>
    </recommendedName>
</protein>
<evidence type="ECO:0000256" key="4">
    <source>
        <dbReference type="ARBA" id="ARBA00023029"/>
    </source>
</evidence>
<proteinExistence type="inferred from homology"/>
<keyword evidence="5" id="KW-0238">DNA-binding</keyword>
<dbReference type="Pfam" id="PF01028">
    <property type="entry name" value="Topoisom_I"/>
    <property type="match status" value="1"/>
</dbReference>
<dbReference type="EC" id="5.6.2.1" evidence="3"/>